<dbReference type="RefSeq" id="XP_001798245.1">
    <property type="nucleotide sequence ID" value="XM_001798193.1"/>
</dbReference>
<reference evidence="4" key="1">
    <citation type="journal article" date="2021" name="BMC Genomics">
        <title>Chromosome-level genome assembly and manually-curated proteome of model necrotroph Parastagonospora nodorum Sn15 reveals a genome-wide trove of candidate effector homologs, and redundancy of virulence-related functions within an accessory chromosome.</title>
        <authorList>
            <person name="Bertazzoni S."/>
            <person name="Jones D.A.B."/>
            <person name="Phan H.T."/>
            <person name="Tan K.-C."/>
            <person name="Hane J.K."/>
        </authorList>
    </citation>
    <scope>NUCLEOTIDE SEQUENCE [LARGE SCALE GENOMIC DNA]</scope>
    <source>
        <strain evidence="4">SN15 / ATCC MYA-4574 / FGSC 10173)</strain>
    </source>
</reference>
<accession>A0A7U2HY75</accession>
<keyword evidence="2" id="KW-0472">Membrane</keyword>
<keyword evidence="2" id="KW-0812">Transmembrane</keyword>
<sequence length="417" mass="47307">MLYGLDTNFTSWGPFINHETYVIQPLTDSDFITAIVAFVIVILFALSAAYTGYKQTRKARSPWKSVYLWMVWLEIASSLVIAIECLLFLVRAVRPSFYFFMSILVLWVIQTQCLLQIIVNRIRIILHDRKRGQQLMIGTFVAMSIINISVFCIWIPARMQISPHWVHINDIYDRLEKVLYLFIDAFLNVYFIRTVKQNLVSNGLQKYNRLVRFNSVMIVISLLMDLVILGTMSLPNGFVYAIFHPLAYLVKLNIEMSMARLIKKIALGSNAPHNPDGFRSFNSSSKTGTTPADKGSFKSWVANQQASIKGLFREENIPASRFGGILKTEEFTVRSAPGLGVELESRKGSGNKDVNVAVSCVVASDRHVRAERNAKEEKGTRLKMSDEETLIEPQRERLAHRKSTESSAPPSEASDIR</sequence>
<feature type="transmembrane region" description="Helical" evidence="2">
    <location>
        <begin position="31"/>
        <end position="53"/>
    </location>
</feature>
<protein>
    <submittedName>
        <fullName evidence="3">Uncharacterized protein</fullName>
    </submittedName>
</protein>
<dbReference type="Proteomes" id="UP000663193">
    <property type="component" value="Chromosome 2"/>
</dbReference>
<organism evidence="3 4">
    <name type="scientific">Phaeosphaeria nodorum (strain SN15 / ATCC MYA-4574 / FGSC 10173)</name>
    <name type="common">Glume blotch fungus</name>
    <name type="synonym">Parastagonospora nodorum</name>
    <dbReference type="NCBI Taxonomy" id="321614"/>
    <lineage>
        <taxon>Eukaryota</taxon>
        <taxon>Fungi</taxon>
        <taxon>Dikarya</taxon>
        <taxon>Ascomycota</taxon>
        <taxon>Pezizomycotina</taxon>
        <taxon>Dothideomycetes</taxon>
        <taxon>Pleosporomycetidae</taxon>
        <taxon>Pleosporales</taxon>
        <taxon>Pleosporineae</taxon>
        <taxon>Phaeosphaeriaceae</taxon>
        <taxon>Parastagonospora</taxon>
    </lineage>
</organism>
<dbReference type="PANTHER" id="PTHR35179">
    <property type="entry name" value="PROTEIN CBG02620"/>
    <property type="match status" value="1"/>
</dbReference>
<feature type="transmembrane region" description="Helical" evidence="2">
    <location>
        <begin position="177"/>
        <end position="192"/>
    </location>
</feature>
<feature type="compositionally biased region" description="Basic and acidic residues" evidence="1">
    <location>
        <begin position="370"/>
        <end position="386"/>
    </location>
</feature>
<feature type="compositionally biased region" description="Low complexity" evidence="1">
    <location>
        <begin position="405"/>
        <end position="417"/>
    </location>
</feature>
<keyword evidence="4" id="KW-1185">Reference proteome</keyword>
<feature type="transmembrane region" description="Helical" evidence="2">
    <location>
        <begin position="96"/>
        <end position="115"/>
    </location>
</feature>
<dbReference type="PANTHER" id="PTHR35179:SF1">
    <property type="entry name" value="INTEGRAL MEMBRANE PROTEIN"/>
    <property type="match status" value="1"/>
</dbReference>
<feature type="transmembrane region" description="Helical" evidence="2">
    <location>
        <begin position="135"/>
        <end position="157"/>
    </location>
</feature>
<evidence type="ECO:0000256" key="1">
    <source>
        <dbReference type="SAM" id="MobiDB-lite"/>
    </source>
</evidence>
<dbReference type="EMBL" id="CP069024">
    <property type="protein sequence ID" value="QRC93031.1"/>
    <property type="molecule type" value="Genomic_DNA"/>
</dbReference>
<feature type="transmembrane region" description="Helical" evidence="2">
    <location>
        <begin position="213"/>
        <end position="232"/>
    </location>
</feature>
<dbReference type="KEGG" id="pno:SNOG_07919"/>
<keyword evidence="2" id="KW-1133">Transmembrane helix</keyword>
<name>A0A7U2HY75_PHANO</name>
<evidence type="ECO:0000313" key="4">
    <source>
        <dbReference type="Proteomes" id="UP000663193"/>
    </source>
</evidence>
<dbReference type="AlphaFoldDB" id="A0A7U2HY75"/>
<gene>
    <name evidence="3" type="ORF">JI435_079190</name>
</gene>
<dbReference type="OrthoDB" id="3205825at2759"/>
<dbReference type="VEuPathDB" id="FungiDB:JI435_079190"/>
<evidence type="ECO:0000256" key="2">
    <source>
        <dbReference type="SAM" id="Phobius"/>
    </source>
</evidence>
<feature type="compositionally biased region" description="Polar residues" evidence="1">
    <location>
        <begin position="280"/>
        <end position="290"/>
    </location>
</feature>
<feature type="transmembrane region" description="Helical" evidence="2">
    <location>
        <begin position="65"/>
        <end position="90"/>
    </location>
</feature>
<proteinExistence type="predicted"/>
<feature type="region of interest" description="Disordered" evidence="1">
    <location>
        <begin position="370"/>
        <end position="417"/>
    </location>
</feature>
<feature type="region of interest" description="Disordered" evidence="1">
    <location>
        <begin position="277"/>
        <end position="296"/>
    </location>
</feature>
<evidence type="ECO:0000313" key="3">
    <source>
        <dbReference type="EMBL" id="QRC93031.1"/>
    </source>
</evidence>